<name>A0A0B7IWV3_9PROT</name>
<evidence type="ECO:0000259" key="2">
    <source>
        <dbReference type="PROSITE" id="PS50975"/>
    </source>
</evidence>
<dbReference type="EMBL" id="LN794158">
    <property type="protein sequence ID" value="CEN56681.1"/>
    <property type="molecule type" value="Genomic_DNA"/>
</dbReference>
<dbReference type="HOGENOM" id="CLU_810970_0_0_4"/>
<keyword evidence="1" id="KW-0067">ATP-binding</keyword>
<evidence type="ECO:0000313" key="3">
    <source>
        <dbReference type="EMBL" id="CEN56681.1"/>
    </source>
</evidence>
<feature type="domain" description="ATP-grasp" evidence="2">
    <location>
        <begin position="88"/>
        <end position="292"/>
    </location>
</feature>
<dbReference type="InterPro" id="IPR011761">
    <property type="entry name" value="ATP-grasp"/>
</dbReference>
<reference evidence="4" key="1">
    <citation type="submission" date="2014-12" db="EMBL/GenBank/DDBJ databases">
        <authorList>
            <person name="Salcher M.M."/>
        </authorList>
    </citation>
    <scope>NUCLEOTIDE SEQUENCE [LARGE SCALE GENOMIC DNA]</scope>
    <source>
        <strain evidence="4">MMS-10A-171</strain>
    </source>
</reference>
<dbReference type="RefSeq" id="WP_045751729.1">
    <property type="nucleotide sequence ID" value="NZ_LN794158.1"/>
</dbReference>
<gene>
    <name evidence="3" type="ORF">BN1209_1646</name>
</gene>
<dbReference type="AlphaFoldDB" id="A0A0B7IWV3"/>
<dbReference type="Proteomes" id="UP000056322">
    <property type="component" value="Chromosome 1"/>
</dbReference>
<dbReference type="GO" id="GO:0005524">
    <property type="term" value="F:ATP binding"/>
    <property type="evidence" value="ECO:0007669"/>
    <property type="project" value="UniProtKB-UniRule"/>
</dbReference>
<dbReference type="PROSITE" id="PS50975">
    <property type="entry name" value="ATP_GRASP"/>
    <property type="match status" value="1"/>
</dbReference>
<dbReference type="KEGG" id="mbac:BN1209_1646"/>
<evidence type="ECO:0000256" key="1">
    <source>
        <dbReference type="PROSITE-ProRule" id="PRU00409"/>
    </source>
</evidence>
<keyword evidence="1" id="KW-0547">Nucleotide-binding</keyword>
<dbReference type="SUPFAM" id="SSF56059">
    <property type="entry name" value="Glutathione synthetase ATP-binding domain-like"/>
    <property type="match status" value="1"/>
</dbReference>
<dbReference type="Gene3D" id="3.30.470.20">
    <property type="entry name" value="ATP-grasp fold, B domain"/>
    <property type="match status" value="1"/>
</dbReference>
<protein>
    <recommendedName>
        <fullName evidence="2">ATP-grasp domain-containing protein</fullName>
    </recommendedName>
</protein>
<dbReference type="STRING" id="1581680.BN1209_1646"/>
<proteinExistence type="predicted"/>
<accession>A0A0B7IWV3</accession>
<dbReference type="GO" id="GO:0046872">
    <property type="term" value="F:metal ion binding"/>
    <property type="evidence" value="ECO:0007669"/>
    <property type="project" value="InterPro"/>
</dbReference>
<keyword evidence="4" id="KW-1185">Reference proteome</keyword>
<sequence length="312" mass="35758">MLANLKKAVIVVYREENAEDFQQIARRVKRLDSSLGVAMVPEFLTSKMVPPEFLQLPLLVIYLCNPPETEFAIAAKIAVKEMSKIEEYEHFKRNNLPCLPIERFRWGMELDPKIYGDWVVLKPEHIQSTGKDVNMVSTKLIPTLTIQNFPEEHLIRQDSYLVQNFIKCGETPTHFRVTVFLNEVLFSSRARSKLSYPKTDSSLMLNTTVASNMRENRSTQLFQDEEINNFARMVANAFPQNPLLGIDILKDDLTGKLYVLEVNLGGNTWHFSSLIGEGYRFDLGGRNAMVRQYNAWDKAASALVRKTHELAK</sequence>
<organism evidence="3 4">
    <name type="scientific">Candidatus Methylopumilus turicensis</name>
    <dbReference type="NCBI Taxonomy" id="1581680"/>
    <lineage>
        <taxon>Bacteria</taxon>
        <taxon>Pseudomonadati</taxon>
        <taxon>Pseudomonadota</taxon>
        <taxon>Betaproteobacteria</taxon>
        <taxon>Nitrosomonadales</taxon>
        <taxon>Methylophilaceae</taxon>
        <taxon>Candidatus Methylopumilus</taxon>
    </lineage>
</organism>
<evidence type="ECO:0000313" key="4">
    <source>
        <dbReference type="Proteomes" id="UP000056322"/>
    </source>
</evidence>